<reference evidence="1" key="1">
    <citation type="journal article" date="2020" name="Nature">
        <title>Giant virus diversity and host interactions through global metagenomics.</title>
        <authorList>
            <person name="Schulz F."/>
            <person name="Roux S."/>
            <person name="Paez-Espino D."/>
            <person name="Jungbluth S."/>
            <person name="Walsh D.A."/>
            <person name="Denef V.J."/>
            <person name="McMahon K.D."/>
            <person name="Konstantinidis K.T."/>
            <person name="Eloe-Fadrosh E.A."/>
            <person name="Kyrpides N.C."/>
            <person name="Woyke T."/>
        </authorList>
    </citation>
    <scope>NUCLEOTIDE SEQUENCE</scope>
    <source>
        <strain evidence="1">GVMAG-M-3300023184-177</strain>
    </source>
</reference>
<organism evidence="1">
    <name type="scientific">viral metagenome</name>
    <dbReference type="NCBI Taxonomy" id="1070528"/>
    <lineage>
        <taxon>unclassified sequences</taxon>
        <taxon>metagenomes</taxon>
        <taxon>organismal metagenomes</taxon>
    </lineage>
</organism>
<dbReference type="AlphaFoldDB" id="A0A6C0HVI0"/>
<dbReference type="InterPro" id="IPR015943">
    <property type="entry name" value="WD40/YVTN_repeat-like_dom_sf"/>
</dbReference>
<dbReference type="Gene3D" id="2.130.10.10">
    <property type="entry name" value="YVTN repeat-like/Quinoprotein amine dehydrogenase"/>
    <property type="match status" value="1"/>
</dbReference>
<sequence length="393" mass="45209">MNYTHKKSYAGSINTNNFYYKNAIIAHYQMSFLFNILPVELIEHILSYICSSLVVFVANNTLYYINPHDNAIIKTIDNVSLSSDSTIYYNIIYSISEDGLTLYSIINGFITSNIRIEYICDEKPDINKPIDIETSDENRYTYSYNHREDLDTPILDIYSGTTSSLCSNGKYIAAFVNRSEQCIAIYVTKTKELFKEINIADPSIFINNITFSPDNKIIMAVSGDSEQSTIYMWNINTGEQLLNISYPMRYYDTNEIIWNTNSTKFAVSFIANEDEFGIINYYETHIIFGEVYNNICTITENMLPIPGNINTMLWITNEKFAYNFSSYIYITDSIGQEFISFPIVYKKIYALHASHEGHLIVTHNGFRAQDGIVEEFNDDEDIIGNVWSDIVNL</sequence>
<dbReference type="EMBL" id="MN740026">
    <property type="protein sequence ID" value="QHT84758.1"/>
    <property type="molecule type" value="Genomic_DNA"/>
</dbReference>
<name>A0A6C0HVI0_9ZZZZ</name>
<proteinExistence type="predicted"/>
<dbReference type="SUPFAM" id="SSF82171">
    <property type="entry name" value="DPP6 N-terminal domain-like"/>
    <property type="match status" value="1"/>
</dbReference>
<evidence type="ECO:0000313" key="1">
    <source>
        <dbReference type="EMBL" id="QHT84758.1"/>
    </source>
</evidence>
<accession>A0A6C0HVI0</accession>
<protein>
    <submittedName>
        <fullName evidence="1">Uncharacterized protein</fullName>
    </submittedName>
</protein>